<evidence type="ECO:0000256" key="4">
    <source>
        <dbReference type="ARBA" id="ARBA00022989"/>
    </source>
</evidence>
<feature type="compositionally biased region" description="Low complexity" evidence="6">
    <location>
        <begin position="375"/>
        <end position="386"/>
    </location>
</feature>
<dbReference type="SUPFAM" id="SSF53474">
    <property type="entry name" value="alpha/beta-Hydrolases"/>
    <property type="match status" value="1"/>
</dbReference>
<keyword evidence="4 7" id="KW-1133">Transmembrane helix</keyword>
<feature type="compositionally biased region" description="Low complexity" evidence="6">
    <location>
        <begin position="467"/>
        <end position="477"/>
    </location>
</feature>
<gene>
    <name evidence="9" type="ORF">MPDQ_003688</name>
</gene>
<sequence length="1151" mass="130829">MAADRHSDAPTRCGFHIVGSISESVVDIVVVPPVGAHPIQAWTSGPAQKPWLVSQLRHDIKNARVLLFDHGELSESDDLDSLGQNLLDQLQKERQGTLIPHGQFNRRPLFFICHSTGGLVAKVAIIKASRSKAVSSSSILTSCHGIAFLATPHQGSSYLSAADYAESIHHLMRLKYLIPQRLRECFRPRDHRLLYLSNKFRSVSLDMRIWTFLETVDSIIKVRDADTGNGVEFHVPVTSIRSGLLGLEHEKETPLATDHVGTASFKHQEASKLNFLSELVQAVEKAVSLSQKPDFPLDVKKDVLIQVNGFFESTSLGVSEESPLKLWSTKIPLREYLEKGAGHCLRARLQSTAIQPDLDDDSSLSSFEGIQTGIQESSTEESQSSTPARPQLKRMRSSLRQIKETFGRARRSTVTMPPVKSDSTPASPPIPEIRILETQRGVNAEGEGEGEDESSSGFMDHSSPRQSMASFSTSQSSKNQGYLPLPTPARGLPYEERGPRSAPGFDRPEPGSEKLLWIHVPYTHTGWVPKILAKASHWDHAKSSFFLSNEHWYSYHNRGRHLQPHARFVQPACIHHRKVTFREDPQLALYFPYLHWDTYLNMYRRRQVVQQRLKQGRTRPTPDKISRSSLEAKLIWSYLGSEPPIHLRRTLDQFGYSNLRSTVARDDDQMLWKRTRKPIRSDFQFETREPHVEQQDSFNSTHPFMDGKVLMVDQLWLWIVDKKTVVTFFPNQEASTSEEKLYEQINLHTSIYNELNGDLARRFDTAGDLAALIVLHAVTVLLDKSLQRDLQVLRIFEESISILTESITRSFKSFRGRSFVDHPVDPNENPGETAVATAERDERERREDLSALLELRDIIDELGTIMRLLDQQEATINEMVSYYGNKGYGYRFLEAALKRLREYHTQVAEMRTDSHSAQKAVENLLDLKQKQANVDEARMARWQAEVTQDQSRSVMVFTIFSVVFLPLSFFTSLFGINAREWSGTPQNLPLWEMFAIAAPTSIAIIVIALTMAFSQHLRDAVTTTHKIASGFSKEYISDPTRRFLRWDTFIKKLHSLIPEKSPLKIKIDKYLGSNGNYHPAEYDIWRRHEDKTTMDATSGLRGFRSLSPLPGRVREFENNKDDGSPLANGEKSEKNDYAERVRSRGLEMDLP</sequence>
<dbReference type="PANTHER" id="PTHR47685:SF1">
    <property type="entry name" value="MAGNESIUM TRANSPORT PROTEIN CORA"/>
    <property type="match status" value="1"/>
</dbReference>
<dbReference type="SUPFAM" id="SSF144083">
    <property type="entry name" value="Magnesium transport protein CorA, transmembrane region"/>
    <property type="match status" value="1"/>
</dbReference>
<keyword evidence="10" id="KW-1185">Reference proteome</keyword>
<feature type="transmembrane region" description="Helical" evidence="7">
    <location>
        <begin position="954"/>
        <end position="976"/>
    </location>
</feature>
<reference evidence="9 10" key="1">
    <citation type="submission" date="2019-06" db="EMBL/GenBank/DDBJ databases">
        <title>Wine fermentation using esterase from Monascus purpureus.</title>
        <authorList>
            <person name="Geng C."/>
            <person name="Zhang Y."/>
        </authorList>
    </citation>
    <scope>NUCLEOTIDE SEQUENCE [LARGE SCALE GENOMIC DNA]</scope>
    <source>
        <strain evidence="9">HQ1</strain>
    </source>
</reference>
<dbReference type="InterPro" id="IPR002523">
    <property type="entry name" value="MgTranspt_CorA/ZnTranspt_ZntB"/>
</dbReference>
<organism evidence="9 10">
    <name type="scientific">Monascus purpureus</name>
    <name type="common">Red mold</name>
    <name type="synonym">Monascus anka</name>
    <dbReference type="NCBI Taxonomy" id="5098"/>
    <lineage>
        <taxon>Eukaryota</taxon>
        <taxon>Fungi</taxon>
        <taxon>Dikarya</taxon>
        <taxon>Ascomycota</taxon>
        <taxon>Pezizomycotina</taxon>
        <taxon>Eurotiomycetes</taxon>
        <taxon>Eurotiomycetidae</taxon>
        <taxon>Eurotiales</taxon>
        <taxon>Aspergillaceae</taxon>
        <taxon>Monascus</taxon>
    </lineage>
</organism>
<feature type="domain" description="DUF676" evidence="8">
    <location>
        <begin position="77"/>
        <end position="162"/>
    </location>
</feature>
<evidence type="ECO:0000313" key="9">
    <source>
        <dbReference type="EMBL" id="TQB75142.1"/>
    </source>
</evidence>
<evidence type="ECO:0000256" key="3">
    <source>
        <dbReference type="ARBA" id="ARBA00022692"/>
    </source>
</evidence>
<dbReference type="InterPro" id="IPR050829">
    <property type="entry name" value="CorA_MIT"/>
</dbReference>
<dbReference type="OrthoDB" id="361039at2759"/>
<dbReference type="Gene3D" id="1.20.58.340">
    <property type="entry name" value="Magnesium transport protein CorA, transmembrane region"/>
    <property type="match status" value="1"/>
</dbReference>
<feature type="region of interest" description="Disordered" evidence="6">
    <location>
        <begin position="1111"/>
        <end position="1151"/>
    </location>
</feature>
<keyword evidence="5 7" id="KW-0472">Membrane</keyword>
<dbReference type="InterPro" id="IPR007751">
    <property type="entry name" value="DUF676_lipase-like"/>
</dbReference>
<feature type="compositionally biased region" description="Basic and acidic residues" evidence="6">
    <location>
        <begin position="1130"/>
        <end position="1151"/>
    </location>
</feature>
<dbReference type="InterPro" id="IPR045863">
    <property type="entry name" value="CorA_TM1_TM2"/>
</dbReference>
<feature type="compositionally biased region" description="Basic and acidic residues" evidence="6">
    <location>
        <begin position="1112"/>
        <end position="1123"/>
    </location>
</feature>
<feature type="transmembrane region" description="Helical" evidence="7">
    <location>
        <begin position="988"/>
        <end position="1013"/>
    </location>
</feature>
<proteinExistence type="inferred from homology"/>
<comment type="caution">
    <text evidence="9">The sequence shown here is derived from an EMBL/GenBank/DDBJ whole genome shotgun (WGS) entry which is preliminary data.</text>
</comment>
<dbReference type="Pfam" id="PF01544">
    <property type="entry name" value="CorA"/>
    <property type="match status" value="1"/>
</dbReference>
<dbReference type="EMBL" id="VIFY01000023">
    <property type="protein sequence ID" value="TQB75142.1"/>
    <property type="molecule type" value="Genomic_DNA"/>
</dbReference>
<protein>
    <recommendedName>
        <fullName evidence="8">DUF676 domain-containing protein</fullName>
    </recommendedName>
</protein>
<evidence type="ECO:0000313" key="10">
    <source>
        <dbReference type="Proteomes" id="UP000319663"/>
    </source>
</evidence>
<comment type="subcellular location">
    <subcellularLocation>
        <location evidence="1">Membrane</location>
        <topology evidence="1">Multi-pass membrane protein</topology>
    </subcellularLocation>
</comment>
<evidence type="ECO:0000259" key="8">
    <source>
        <dbReference type="Pfam" id="PF05057"/>
    </source>
</evidence>
<dbReference type="GO" id="GO:0046873">
    <property type="term" value="F:metal ion transmembrane transporter activity"/>
    <property type="evidence" value="ECO:0007669"/>
    <property type="project" value="InterPro"/>
</dbReference>
<evidence type="ECO:0000256" key="6">
    <source>
        <dbReference type="SAM" id="MobiDB-lite"/>
    </source>
</evidence>
<keyword evidence="3 7" id="KW-0812">Transmembrane</keyword>
<dbReference type="AlphaFoldDB" id="A0A507R1D9"/>
<accession>A0A507R1D9</accession>
<dbReference type="PANTHER" id="PTHR47685">
    <property type="entry name" value="MAGNESIUM TRANSPORT PROTEIN CORA"/>
    <property type="match status" value="1"/>
</dbReference>
<feature type="region of interest" description="Disordered" evidence="6">
    <location>
        <begin position="372"/>
        <end position="508"/>
    </location>
</feature>
<dbReference type="InterPro" id="IPR029058">
    <property type="entry name" value="AB_hydrolase_fold"/>
</dbReference>
<evidence type="ECO:0000256" key="7">
    <source>
        <dbReference type="SAM" id="Phobius"/>
    </source>
</evidence>
<dbReference type="Gene3D" id="3.40.50.1820">
    <property type="entry name" value="alpha/beta hydrolase"/>
    <property type="match status" value="1"/>
</dbReference>
<comment type="similarity">
    <text evidence="2">Belongs to the putative lipase ROG1 family.</text>
</comment>
<evidence type="ECO:0000256" key="1">
    <source>
        <dbReference type="ARBA" id="ARBA00004141"/>
    </source>
</evidence>
<evidence type="ECO:0000256" key="2">
    <source>
        <dbReference type="ARBA" id="ARBA00007920"/>
    </source>
</evidence>
<name>A0A507R1D9_MONPU</name>
<dbReference type="GO" id="GO:0016020">
    <property type="term" value="C:membrane"/>
    <property type="evidence" value="ECO:0007669"/>
    <property type="project" value="UniProtKB-SubCell"/>
</dbReference>
<evidence type="ECO:0000256" key="5">
    <source>
        <dbReference type="ARBA" id="ARBA00023136"/>
    </source>
</evidence>
<dbReference type="Proteomes" id="UP000319663">
    <property type="component" value="Unassembled WGS sequence"/>
</dbReference>
<dbReference type="Pfam" id="PF05057">
    <property type="entry name" value="DUF676"/>
    <property type="match status" value="1"/>
</dbReference>